<feature type="compositionally biased region" description="Basic residues" evidence="1">
    <location>
        <begin position="15"/>
        <end position="27"/>
    </location>
</feature>
<proteinExistence type="predicted"/>
<dbReference type="EMBL" id="KN579558">
    <property type="protein sequence ID" value="KHJ82435.1"/>
    <property type="molecule type" value="Genomic_DNA"/>
</dbReference>
<sequence length="152" mass="17061">LKQSDFLQHSYKASAPKKRRLKSKKPSRKETRSVSSQTDATLYTARAPTPKLWGPRARTPQKSLARALALRNLAARQAPSDTSLRTARACTPRRRRSPLSLSAKEAPDLTLNATFRVRDQETEELHTLVLKAEMQGKAIKKLSVNGKECKVR</sequence>
<evidence type="ECO:0000256" key="1">
    <source>
        <dbReference type="SAM" id="MobiDB-lite"/>
    </source>
</evidence>
<feature type="region of interest" description="Disordered" evidence="1">
    <location>
        <begin position="76"/>
        <end position="105"/>
    </location>
</feature>
<feature type="region of interest" description="Disordered" evidence="1">
    <location>
        <begin position="1"/>
        <end position="60"/>
    </location>
</feature>
<gene>
    <name evidence="2" type="ORF">OESDEN_17871</name>
</gene>
<evidence type="ECO:0000313" key="2">
    <source>
        <dbReference type="EMBL" id="KHJ82435.1"/>
    </source>
</evidence>
<name>A0A0B1SGU3_OESDE</name>
<dbReference type="OrthoDB" id="5876321at2759"/>
<organism evidence="2 3">
    <name type="scientific">Oesophagostomum dentatum</name>
    <name type="common">Nodular worm</name>
    <dbReference type="NCBI Taxonomy" id="61180"/>
    <lineage>
        <taxon>Eukaryota</taxon>
        <taxon>Metazoa</taxon>
        <taxon>Ecdysozoa</taxon>
        <taxon>Nematoda</taxon>
        <taxon>Chromadorea</taxon>
        <taxon>Rhabditida</taxon>
        <taxon>Rhabditina</taxon>
        <taxon>Rhabditomorpha</taxon>
        <taxon>Strongyloidea</taxon>
        <taxon>Strongylidae</taxon>
        <taxon>Oesophagostomum</taxon>
    </lineage>
</organism>
<reference evidence="2 3" key="1">
    <citation type="submission" date="2014-03" db="EMBL/GenBank/DDBJ databases">
        <title>Draft genome of the hookworm Oesophagostomum dentatum.</title>
        <authorList>
            <person name="Mitreva M."/>
        </authorList>
    </citation>
    <scope>NUCLEOTIDE SEQUENCE [LARGE SCALE GENOMIC DNA]</scope>
    <source>
        <strain evidence="2 3">OD-Hann</strain>
    </source>
</reference>
<dbReference type="AlphaFoldDB" id="A0A0B1SGU3"/>
<evidence type="ECO:0000313" key="3">
    <source>
        <dbReference type="Proteomes" id="UP000053660"/>
    </source>
</evidence>
<keyword evidence="3" id="KW-1185">Reference proteome</keyword>
<protein>
    <submittedName>
        <fullName evidence="2">Uncharacterized protein</fullName>
    </submittedName>
</protein>
<feature type="non-terminal residue" evidence="2">
    <location>
        <position position="1"/>
    </location>
</feature>
<dbReference type="Proteomes" id="UP000053660">
    <property type="component" value="Unassembled WGS sequence"/>
</dbReference>
<accession>A0A0B1SGU3</accession>